<protein>
    <recommendedName>
        <fullName evidence="3">Fungal-type protein kinase domain-containing protein</fullName>
    </recommendedName>
</protein>
<dbReference type="STRING" id="1036612.A0A1L9T1J8"/>
<accession>A0A1L9T1J8</accession>
<dbReference type="GeneID" id="63756204"/>
<evidence type="ECO:0000313" key="1">
    <source>
        <dbReference type="EMBL" id="OJJ53316.1"/>
    </source>
</evidence>
<evidence type="ECO:0008006" key="3">
    <source>
        <dbReference type="Google" id="ProtNLM"/>
    </source>
</evidence>
<name>A0A1L9T1J8_9EURO</name>
<proteinExistence type="predicted"/>
<sequence>MSGHELNQGRQPEYLRGSFCQDYIARIKKKRLTGGIPREDQVDHLWQRVFKIYFEHQSRPALFDVQREAYATEKSQKRSNISVVNRRGEPASAHKVVWFEAKRPKGTEPSRETMPSQKDWEEVRGEIRDYMVTSRASDGDVQRMYGVTAIGMYARMFELPRHSGRFQAVDDGRTFHVEADGLAIEELVRRWVSVISNGFNI</sequence>
<gene>
    <name evidence="1" type="ORF">ASPSYDRAFT_1163648</name>
</gene>
<dbReference type="Proteomes" id="UP000184356">
    <property type="component" value="Unassembled WGS sequence"/>
</dbReference>
<organism evidence="1 2">
    <name type="scientific">Aspergillus sydowii CBS 593.65</name>
    <dbReference type="NCBI Taxonomy" id="1036612"/>
    <lineage>
        <taxon>Eukaryota</taxon>
        <taxon>Fungi</taxon>
        <taxon>Dikarya</taxon>
        <taxon>Ascomycota</taxon>
        <taxon>Pezizomycotina</taxon>
        <taxon>Eurotiomycetes</taxon>
        <taxon>Eurotiomycetidae</taxon>
        <taxon>Eurotiales</taxon>
        <taxon>Aspergillaceae</taxon>
        <taxon>Aspergillus</taxon>
        <taxon>Aspergillus subgen. Nidulantes</taxon>
    </lineage>
</organism>
<dbReference type="AlphaFoldDB" id="A0A1L9T1J8"/>
<reference evidence="2" key="1">
    <citation type="journal article" date="2017" name="Genome Biol.">
        <title>Comparative genomics reveals high biological diversity and specific adaptations in the industrially and medically important fungal genus Aspergillus.</title>
        <authorList>
            <person name="de Vries R.P."/>
            <person name="Riley R."/>
            <person name="Wiebenga A."/>
            <person name="Aguilar-Osorio G."/>
            <person name="Amillis S."/>
            <person name="Uchima C.A."/>
            <person name="Anderluh G."/>
            <person name="Asadollahi M."/>
            <person name="Askin M."/>
            <person name="Barry K."/>
            <person name="Battaglia E."/>
            <person name="Bayram O."/>
            <person name="Benocci T."/>
            <person name="Braus-Stromeyer S.A."/>
            <person name="Caldana C."/>
            <person name="Canovas D."/>
            <person name="Cerqueira G.C."/>
            <person name="Chen F."/>
            <person name="Chen W."/>
            <person name="Choi C."/>
            <person name="Clum A."/>
            <person name="Dos Santos R.A."/>
            <person name="Damasio A.R."/>
            <person name="Diallinas G."/>
            <person name="Emri T."/>
            <person name="Fekete E."/>
            <person name="Flipphi M."/>
            <person name="Freyberg S."/>
            <person name="Gallo A."/>
            <person name="Gournas C."/>
            <person name="Habgood R."/>
            <person name="Hainaut M."/>
            <person name="Harispe M.L."/>
            <person name="Henrissat B."/>
            <person name="Hilden K.S."/>
            <person name="Hope R."/>
            <person name="Hossain A."/>
            <person name="Karabika E."/>
            <person name="Karaffa L."/>
            <person name="Karanyi Z."/>
            <person name="Krasevec N."/>
            <person name="Kuo A."/>
            <person name="Kusch H."/>
            <person name="LaButti K."/>
            <person name="Lagendijk E.L."/>
            <person name="Lapidus A."/>
            <person name="Levasseur A."/>
            <person name="Lindquist E."/>
            <person name="Lipzen A."/>
            <person name="Logrieco A.F."/>
            <person name="MacCabe A."/>
            <person name="Maekelae M.R."/>
            <person name="Malavazi I."/>
            <person name="Melin P."/>
            <person name="Meyer V."/>
            <person name="Mielnichuk N."/>
            <person name="Miskei M."/>
            <person name="Molnar A.P."/>
            <person name="Mule G."/>
            <person name="Ngan C.Y."/>
            <person name="Orejas M."/>
            <person name="Orosz E."/>
            <person name="Ouedraogo J.P."/>
            <person name="Overkamp K.M."/>
            <person name="Park H.-S."/>
            <person name="Perrone G."/>
            <person name="Piumi F."/>
            <person name="Punt P.J."/>
            <person name="Ram A.F."/>
            <person name="Ramon A."/>
            <person name="Rauscher S."/>
            <person name="Record E."/>
            <person name="Riano-Pachon D.M."/>
            <person name="Robert V."/>
            <person name="Roehrig J."/>
            <person name="Ruller R."/>
            <person name="Salamov A."/>
            <person name="Salih N.S."/>
            <person name="Samson R.A."/>
            <person name="Sandor E."/>
            <person name="Sanguinetti M."/>
            <person name="Schuetze T."/>
            <person name="Sepcic K."/>
            <person name="Shelest E."/>
            <person name="Sherlock G."/>
            <person name="Sophianopoulou V."/>
            <person name="Squina F.M."/>
            <person name="Sun H."/>
            <person name="Susca A."/>
            <person name="Todd R.B."/>
            <person name="Tsang A."/>
            <person name="Unkles S.E."/>
            <person name="van de Wiele N."/>
            <person name="van Rossen-Uffink D."/>
            <person name="Oliveira J.V."/>
            <person name="Vesth T.C."/>
            <person name="Visser J."/>
            <person name="Yu J.-H."/>
            <person name="Zhou M."/>
            <person name="Andersen M.R."/>
            <person name="Archer D.B."/>
            <person name="Baker S.E."/>
            <person name="Benoit I."/>
            <person name="Brakhage A.A."/>
            <person name="Braus G.H."/>
            <person name="Fischer R."/>
            <person name="Frisvad J.C."/>
            <person name="Goldman G.H."/>
            <person name="Houbraken J."/>
            <person name="Oakley B."/>
            <person name="Pocsi I."/>
            <person name="Scazzocchio C."/>
            <person name="Seiboth B."/>
            <person name="vanKuyk P.A."/>
            <person name="Wortman J."/>
            <person name="Dyer P.S."/>
            <person name="Grigoriev I.V."/>
        </authorList>
    </citation>
    <scope>NUCLEOTIDE SEQUENCE [LARGE SCALE GENOMIC DNA]</scope>
    <source>
        <strain evidence="2">CBS 593.65</strain>
    </source>
</reference>
<evidence type="ECO:0000313" key="2">
    <source>
        <dbReference type="Proteomes" id="UP000184356"/>
    </source>
</evidence>
<dbReference type="OrthoDB" id="5315444at2759"/>
<keyword evidence="2" id="KW-1185">Reference proteome</keyword>
<dbReference type="RefSeq" id="XP_040697122.1">
    <property type="nucleotide sequence ID" value="XM_040840131.1"/>
</dbReference>
<dbReference type="EMBL" id="KV878597">
    <property type="protein sequence ID" value="OJJ53316.1"/>
    <property type="molecule type" value="Genomic_DNA"/>
</dbReference>
<dbReference type="VEuPathDB" id="FungiDB:ASPSYDRAFT_1163648"/>